<evidence type="ECO:0000256" key="2">
    <source>
        <dbReference type="ARBA" id="ARBA00022679"/>
    </source>
</evidence>
<dbReference type="HAMAP" id="MF_00057">
    <property type="entry name" value="KdsB"/>
    <property type="match status" value="1"/>
</dbReference>
<dbReference type="EC" id="2.7.7.38" evidence="5"/>
<organism evidence="6 7">
    <name type="scientific">Sutterella megalosphaeroides</name>
    <dbReference type="NCBI Taxonomy" id="2494234"/>
    <lineage>
        <taxon>Bacteria</taxon>
        <taxon>Pseudomonadati</taxon>
        <taxon>Pseudomonadota</taxon>
        <taxon>Betaproteobacteria</taxon>
        <taxon>Burkholderiales</taxon>
        <taxon>Sutterellaceae</taxon>
        <taxon>Sutterella</taxon>
    </lineage>
</organism>
<dbReference type="FunFam" id="3.90.550.10:FF:000011">
    <property type="entry name" value="3-deoxy-manno-octulosonate cytidylyltransferase"/>
    <property type="match status" value="1"/>
</dbReference>
<dbReference type="InterPro" id="IPR004528">
    <property type="entry name" value="KdsB"/>
</dbReference>
<evidence type="ECO:0000313" key="6">
    <source>
        <dbReference type="EMBL" id="BBF22674.1"/>
    </source>
</evidence>
<keyword evidence="7" id="KW-1185">Reference proteome</keyword>
<dbReference type="InterPro" id="IPR029044">
    <property type="entry name" value="Nucleotide-diphossugar_trans"/>
</dbReference>
<comment type="similarity">
    <text evidence="5">Belongs to the KdsB family.</text>
</comment>
<evidence type="ECO:0000256" key="3">
    <source>
        <dbReference type="ARBA" id="ARBA00022695"/>
    </source>
</evidence>
<evidence type="ECO:0000256" key="1">
    <source>
        <dbReference type="ARBA" id="ARBA00004370"/>
    </source>
</evidence>
<dbReference type="KEGG" id="sutt:SUTMEG_05650"/>
<dbReference type="GO" id="GO:0016020">
    <property type="term" value="C:membrane"/>
    <property type="evidence" value="ECO:0007669"/>
    <property type="project" value="UniProtKB-SubCell"/>
</dbReference>
<dbReference type="GO" id="GO:0008690">
    <property type="term" value="F:3-deoxy-manno-octulosonate cytidylyltransferase activity"/>
    <property type="evidence" value="ECO:0007669"/>
    <property type="project" value="UniProtKB-UniRule"/>
</dbReference>
<protein>
    <recommendedName>
        <fullName evidence="5">3-deoxy-manno-octulosonate cytidylyltransferase</fullName>
        <ecNumber evidence="5">2.7.7.38</ecNumber>
    </recommendedName>
    <alternativeName>
        <fullName evidence="5">CMP-2-keto-3-deoxyoctulosonic acid synthase</fullName>
        <shortName evidence="5">CKS</shortName>
        <shortName evidence="5">CMP-KDO synthase</shortName>
    </alternativeName>
</protein>
<dbReference type="AlphaFoldDB" id="A0A2Z6I8F5"/>
<dbReference type="Proteomes" id="UP000271003">
    <property type="component" value="Chromosome"/>
</dbReference>
<dbReference type="UniPathway" id="UPA00358">
    <property type="reaction ID" value="UER00476"/>
</dbReference>
<dbReference type="InterPro" id="IPR003329">
    <property type="entry name" value="Cytidylyl_trans"/>
</dbReference>
<evidence type="ECO:0000313" key="7">
    <source>
        <dbReference type="Proteomes" id="UP000271003"/>
    </source>
</evidence>
<dbReference type="OrthoDB" id="9815559at2"/>
<dbReference type="GO" id="GO:0009103">
    <property type="term" value="P:lipopolysaccharide biosynthetic process"/>
    <property type="evidence" value="ECO:0007669"/>
    <property type="project" value="UniProtKB-UniRule"/>
</dbReference>
<evidence type="ECO:0000256" key="4">
    <source>
        <dbReference type="ARBA" id="ARBA00022985"/>
    </source>
</evidence>
<proteinExistence type="inferred from homology"/>
<dbReference type="CDD" id="cd02517">
    <property type="entry name" value="CMP-KDO-Synthetase"/>
    <property type="match status" value="1"/>
</dbReference>
<keyword evidence="2 5" id="KW-0808">Transferase</keyword>
<name>A0A2Z6I8F5_9BURK</name>
<dbReference type="SUPFAM" id="SSF53448">
    <property type="entry name" value="Nucleotide-diphospho-sugar transferases"/>
    <property type="match status" value="1"/>
</dbReference>
<evidence type="ECO:0000256" key="5">
    <source>
        <dbReference type="HAMAP-Rule" id="MF_00057"/>
    </source>
</evidence>
<dbReference type="PANTHER" id="PTHR42866">
    <property type="entry name" value="3-DEOXY-MANNO-OCTULOSONATE CYTIDYLYLTRANSFERASE"/>
    <property type="match status" value="1"/>
</dbReference>
<keyword evidence="3 5" id="KW-0548">Nucleotidyltransferase</keyword>
<dbReference type="NCBIfam" id="NF003952">
    <property type="entry name" value="PRK05450.1-5"/>
    <property type="match status" value="1"/>
</dbReference>
<sequence>MSYTILIPARMKSTRLPEKPLKPIEGKPMIVRVAETVRAARADRIVVATDHEAILEACRSEGVECVLTKPDHPTGTDRLSEAVAKLDLPDDAVVVNVQGDEPLMPVDVVDAVAELLISRPECAMATAAHTIDDLESFLNPNVVKVELDACGNAMTFSRAPIPWPRDAFRADPDRMPEGFRPLHHLGLYAYRVSFLKKFPTLPPSPLEATESLEQLRAMYHGDKIAVLVLDAALPAGVDTEEDLERVRAIYRERIARGEAK</sequence>
<comment type="pathway">
    <text evidence="5">Nucleotide-sugar biosynthesis; CMP-3-deoxy-D-manno-octulosonate biosynthesis; CMP-3-deoxy-D-manno-octulosonate from 3-deoxy-D-manno-octulosonate and CTP: step 1/1.</text>
</comment>
<comment type="catalytic activity">
    <reaction evidence="5">
        <text>3-deoxy-alpha-D-manno-oct-2-ulosonate + CTP = CMP-3-deoxy-beta-D-manno-octulosonate + diphosphate</text>
        <dbReference type="Rhea" id="RHEA:23448"/>
        <dbReference type="ChEBI" id="CHEBI:33019"/>
        <dbReference type="ChEBI" id="CHEBI:37563"/>
        <dbReference type="ChEBI" id="CHEBI:85986"/>
        <dbReference type="ChEBI" id="CHEBI:85987"/>
        <dbReference type="EC" id="2.7.7.38"/>
    </reaction>
</comment>
<dbReference type="Gene3D" id="3.90.550.10">
    <property type="entry name" value="Spore Coat Polysaccharide Biosynthesis Protein SpsA, Chain A"/>
    <property type="match status" value="1"/>
</dbReference>
<keyword evidence="5" id="KW-0963">Cytoplasm</keyword>
<dbReference type="EMBL" id="AP018786">
    <property type="protein sequence ID" value="BBF22674.1"/>
    <property type="molecule type" value="Genomic_DNA"/>
</dbReference>
<dbReference type="PANTHER" id="PTHR42866:SF2">
    <property type="entry name" value="3-DEOXY-MANNO-OCTULOSONATE CYTIDYLYLTRANSFERASE, MITOCHONDRIAL"/>
    <property type="match status" value="1"/>
</dbReference>
<dbReference type="Pfam" id="PF02348">
    <property type="entry name" value="CTP_transf_3"/>
    <property type="match status" value="1"/>
</dbReference>
<comment type="subcellular location">
    <subcellularLocation>
        <location evidence="5">Cytoplasm</location>
    </subcellularLocation>
    <subcellularLocation>
        <location evidence="1">Membrane</location>
    </subcellularLocation>
</comment>
<dbReference type="NCBIfam" id="TIGR00466">
    <property type="entry name" value="kdsB"/>
    <property type="match status" value="1"/>
</dbReference>
<dbReference type="GO" id="GO:0005829">
    <property type="term" value="C:cytosol"/>
    <property type="evidence" value="ECO:0007669"/>
    <property type="project" value="TreeGrafter"/>
</dbReference>
<gene>
    <name evidence="6" type="primary">kdsB_1</name>
    <name evidence="5" type="synonym">kdsB</name>
    <name evidence="6" type="ORF">SUTMEG_05650</name>
</gene>
<dbReference type="GO" id="GO:0033468">
    <property type="term" value="P:CMP-keto-3-deoxy-D-manno-octulosonic acid biosynthetic process"/>
    <property type="evidence" value="ECO:0007669"/>
    <property type="project" value="UniProtKB-UniRule"/>
</dbReference>
<reference evidence="6 7" key="1">
    <citation type="journal article" date="2018" name="Int. J. Syst. Evol. Microbiol.">
        <title>Mesosutterella multiformis gen. nov., sp. nov., a member of the family Sutterellaceae and Sutterella megalosphaeroides sp. nov., isolated from human faeces.</title>
        <authorList>
            <person name="Sakamoto M."/>
            <person name="Ikeyama N."/>
            <person name="Kunihiro T."/>
            <person name="Iino T."/>
            <person name="Yuki M."/>
            <person name="Ohkuma M."/>
        </authorList>
    </citation>
    <scope>NUCLEOTIDE SEQUENCE [LARGE SCALE GENOMIC DNA]</scope>
    <source>
        <strain evidence="6 7">6FBBBH3</strain>
    </source>
</reference>
<comment type="function">
    <text evidence="5">Activates KDO (a required 8-carbon sugar) for incorporation into bacterial lipopolysaccharide in Gram-negative bacteria.</text>
</comment>
<keyword evidence="4 5" id="KW-0448">Lipopolysaccharide biosynthesis</keyword>
<accession>A0A2Z6I8F5</accession>
<dbReference type="RefSeq" id="WP_120176359.1">
    <property type="nucleotide sequence ID" value="NZ_AP018786.1"/>
</dbReference>